<dbReference type="InterPro" id="IPR011006">
    <property type="entry name" value="CheY-like_superfamily"/>
</dbReference>
<keyword evidence="1 2" id="KW-0597">Phosphoprotein</keyword>
<keyword evidence="7" id="KW-1185">Reference proteome</keyword>
<dbReference type="PANTHER" id="PTHR44591:SF25">
    <property type="entry name" value="CHEMOTAXIS TWO-COMPONENT RESPONSE REGULATOR"/>
    <property type="match status" value="1"/>
</dbReference>
<dbReference type="PROSITE" id="PS50110">
    <property type="entry name" value="RESPONSE_REGULATORY"/>
    <property type="match status" value="1"/>
</dbReference>
<name>A0A4V1M6E8_9BACT</name>
<gene>
    <name evidence="6" type="ORF">ESB00_04425</name>
</gene>
<dbReference type="CDD" id="cd00156">
    <property type="entry name" value="REC"/>
    <property type="match status" value="1"/>
</dbReference>
<dbReference type="SMART" id="SM00448">
    <property type="entry name" value="REC"/>
    <property type="match status" value="1"/>
</dbReference>
<organism evidence="6 7">
    <name type="scientific">Oleiharenicola lentus</name>
    <dbReference type="NCBI Taxonomy" id="2508720"/>
    <lineage>
        <taxon>Bacteria</taxon>
        <taxon>Pseudomonadati</taxon>
        <taxon>Verrucomicrobiota</taxon>
        <taxon>Opitutia</taxon>
        <taxon>Opitutales</taxon>
        <taxon>Opitutaceae</taxon>
        <taxon>Oleiharenicola</taxon>
    </lineage>
</organism>
<dbReference type="PANTHER" id="PTHR44591">
    <property type="entry name" value="STRESS RESPONSE REGULATOR PROTEIN 1"/>
    <property type="match status" value="1"/>
</dbReference>
<dbReference type="InterPro" id="IPR050595">
    <property type="entry name" value="Bact_response_regulator"/>
</dbReference>
<dbReference type="AlphaFoldDB" id="A0A4V1M6E8"/>
<accession>A0A4V1M6E8</accession>
<evidence type="ECO:0000313" key="6">
    <source>
        <dbReference type="EMBL" id="RXK55149.1"/>
    </source>
</evidence>
<evidence type="ECO:0000313" key="7">
    <source>
        <dbReference type="Proteomes" id="UP000290218"/>
    </source>
</evidence>
<dbReference type="OrthoDB" id="191017at2"/>
<dbReference type="InterPro" id="IPR001789">
    <property type="entry name" value="Sig_transdc_resp-reg_receiver"/>
</dbReference>
<evidence type="ECO:0000256" key="1">
    <source>
        <dbReference type="ARBA" id="ARBA00022553"/>
    </source>
</evidence>
<dbReference type="SUPFAM" id="SSF52172">
    <property type="entry name" value="CheY-like"/>
    <property type="match status" value="1"/>
</dbReference>
<evidence type="ECO:0000256" key="3">
    <source>
        <dbReference type="SAM" id="Coils"/>
    </source>
</evidence>
<protein>
    <submittedName>
        <fullName evidence="6">Response regulator</fullName>
    </submittedName>
</protein>
<comment type="caution">
    <text evidence="6">The sequence shown here is derived from an EMBL/GenBank/DDBJ whole genome shotgun (WGS) entry which is preliminary data.</text>
</comment>
<sequence>MTAPAAPIPCRRTQTTGWSPSRWTSPICPGSFAMRSNPPPPPDMENPPTESRGRVLFADDDRAAREGLAEMLRRLGYDCETAPNASEALQKLRAAPYEALISDIHMPGNTSLELVEAAVQAAPGLPVILLTGRPSVETASRSVRLPVAAYLTKPPEMTELTKVLDQAIAEFRELALIQSGRQRLRDWEQQLARIEQLSVRTPADGAMEDFIRVSLRQAILVLSDLERATQALDRRAAGRLREVDHVAALRRTVEVLERTRQNFKSKDLADLRKQLEQLLNRNEGQGAGI</sequence>
<evidence type="ECO:0000256" key="2">
    <source>
        <dbReference type="PROSITE-ProRule" id="PRU00169"/>
    </source>
</evidence>
<keyword evidence="3" id="KW-0175">Coiled coil</keyword>
<feature type="modified residue" description="4-aspartylphosphate" evidence="2">
    <location>
        <position position="103"/>
    </location>
</feature>
<dbReference type="Pfam" id="PF00072">
    <property type="entry name" value="Response_reg"/>
    <property type="match status" value="1"/>
</dbReference>
<feature type="domain" description="Response regulatory" evidence="5">
    <location>
        <begin position="54"/>
        <end position="168"/>
    </location>
</feature>
<evidence type="ECO:0000256" key="4">
    <source>
        <dbReference type="SAM" id="MobiDB-lite"/>
    </source>
</evidence>
<feature type="region of interest" description="Disordered" evidence="4">
    <location>
        <begin position="1"/>
        <end position="52"/>
    </location>
</feature>
<evidence type="ECO:0000259" key="5">
    <source>
        <dbReference type="PROSITE" id="PS50110"/>
    </source>
</evidence>
<feature type="compositionally biased region" description="Polar residues" evidence="4">
    <location>
        <begin position="12"/>
        <end position="24"/>
    </location>
</feature>
<dbReference type="GO" id="GO:0000160">
    <property type="term" value="P:phosphorelay signal transduction system"/>
    <property type="evidence" value="ECO:0007669"/>
    <property type="project" value="InterPro"/>
</dbReference>
<dbReference type="EMBL" id="SDHX01000001">
    <property type="protein sequence ID" value="RXK55149.1"/>
    <property type="molecule type" value="Genomic_DNA"/>
</dbReference>
<reference evidence="6 7" key="1">
    <citation type="submission" date="2019-01" db="EMBL/GenBank/DDBJ databases">
        <title>Lacunisphaera sp. strain TWA-58.</title>
        <authorList>
            <person name="Chen W.-M."/>
        </authorList>
    </citation>
    <scope>NUCLEOTIDE SEQUENCE [LARGE SCALE GENOMIC DNA]</scope>
    <source>
        <strain evidence="6 7">TWA-58</strain>
    </source>
</reference>
<dbReference type="Gene3D" id="3.40.50.2300">
    <property type="match status" value="1"/>
</dbReference>
<proteinExistence type="predicted"/>
<feature type="coiled-coil region" evidence="3">
    <location>
        <begin position="246"/>
        <end position="281"/>
    </location>
</feature>
<dbReference type="Proteomes" id="UP000290218">
    <property type="component" value="Unassembled WGS sequence"/>
</dbReference>